<reference evidence="3 4" key="1">
    <citation type="submission" date="2020-08" db="EMBL/GenBank/DDBJ databases">
        <title>Sequencing the genomes of 1000 actinobacteria strains.</title>
        <authorList>
            <person name="Klenk H.-P."/>
        </authorList>
    </citation>
    <scope>NUCLEOTIDE SEQUENCE [LARGE SCALE GENOMIC DNA]</scope>
    <source>
        <strain evidence="3 4">DSM 45258</strain>
    </source>
</reference>
<evidence type="ECO:0008006" key="5">
    <source>
        <dbReference type="Google" id="ProtNLM"/>
    </source>
</evidence>
<dbReference type="NCBIfam" id="NF045516">
    <property type="entry name" value="GlpR"/>
    <property type="match status" value="1"/>
</dbReference>
<dbReference type="Proteomes" id="UP000567922">
    <property type="component" value="Unassembled WGS sequence"/>
</dbReference>
<dbReference type="RefSeq" id="WP_064439583.1">
    <property type="nucleotide sequence ID" value="NZ_BDDI01000005.1"/>
</dbReference>
<keyword evidence="2" id="KW-0812">Transmembrane</keyword>
<gene>
    <name evidence="3" type="ORF">FHU29_000317</name>
</gene>
<keyword evidence="2" id="KW-1133">Transmembrane helix</keyword>
<proteinExistence type="predicted"/>
<comment type="caution">
    <text evidence="3">The sequence shown here is derived from an EMBL/GenBank/DDBJ whole genome shotgun (WGS) entry which is preliminary data.</text>
</comment>
<protein>
    <recommendedName>
        <fullName evidence="5">Transmembrane protein</fullName>
    </recommendedName>
</protein>
<name>A0A839RIE5_9ACTN</name>
<keyword evidence="2" id="KW-0472">Membrane</keyword>
<evidence type="ECO:0000256" key="1">
    <source>
        <dbReference type="SAM" id="MobiDB-lite"/>
    </source>
</evidence>
<sequence length="254" mass="27465">MPNSFLWLGLVVLSLFVLVPMVVNLRQPIFKAGDRALSSRLLHRGGGRLRLARQTLSGHGSSPDGGADSAHQHAQLNTIHGEDVMDSRAHNEGGFVADDGFGIPDDAELELENEQGSSRRGRGGFDPEADEIAAAARYTLRQRIVIGLGALVVLSAVVALLFTSYAWYVTAISIVAFAGYLVYLRTQVRIEQNIRERRLARLRGERRRENAAGGPDGSVVGIDDENPEFDHLDRFGDTAGARRAGSGLPRAAGQ</sequence>
<feature type="transmembrane region" description="Helical" evidence="2">
    <location>
        <begin position="168"/>
        <end position="188"/>
    </location>
</feature>
<keyword evidence="4" id="KW-1185">Reference proteome</keyword>
<dbReference type="EMBL" id="JACHWS010000001">
    <property type="protein sequence ID" value="MBB3035883.1"/>
    <property type="molecule type" value="Genomic_DNA"/>
</dbReference>
<accession>A0A839RIE5</accession>
<evidence type="ECO:0000256" key="2">
    <source>
        <dbReference type="SAM" id="Phobius"/>
    </source>
</evidence>
<dbReference type="InterPro" id="IPR053779">
    <property type="entry name" value="GlpR"/>
</dbReference>
<feature type="transmembrane region" description="Helical" evidence="2">
    <location>
        <begin position="6"/>
        <end position="25"/>
    </location>
</feature>
<evidence type="ECO:0000313" key="4">
    <source>
        <dbReference type="Proteomes" id="UP000567922"/>
    </source>
</evidence>
<evidence type="ECO:0000313" key="3">
    <source>
        <dbReference type="EMBL" id="MBB3035883.1"/>
    </source>
</evidence>
<feature type="transmembrane region" description="Helical" evidence="2">
    <location>
        <begin position="144"/>
        <end position="162"/>
    </location>
</feature>
<dbReference type="OrthoDB" id="3696421at2"/>
<organism evidence="3 4">
    <name type="scientific">Hoyosella altamirensis</name>
    <dbReference type="NCBI Taxonomy" id="616997"/>
    <lineage>
        <taxon>Bacteria</taxon>
        <taxon>Bacillati</taxon>
        <taxon>Actinomycetota</taxon>
        <taxon>Actinomycetes</taxon>
        <taxon>Mycobacteriales</taxon>
        <taxon>Hoyosellaceae</taxon>
        <taxon>Hoyosella</taxon>
    </lineage>
</organism>
<feature type="region of interest" description="Disordered" evidence="1">
    <location>
        <begin position="206"/>
        <end position="254"/>
    </location>
</feature>
<dbReference type="AlphaFoldDB" id="A0A839RIE5"/>